<evidence type="ECO:0000313" key="2">
    <source>
        <dbReference type="Proteomes" id="UP000192722"/>
    </source>
</evidence>
<evidence type="ECO:0000313" key="1">
    <source>
        <dbReference type="EMBL" id="ORJ18843.1"/>
    </source>
</evidence>
<reference evidence="1 2" key="1">
    <citation type="journal article" date="2017" name="Int. J. Syst. Evol. Microbiol.">
        <title>Rouxiella badensis sp. nov. and Rouxiella silvae sp. nov. isolated from peat bog soil in Germany and emendation of the genus description.</title>
        <authorList>
            <person name="Le Fleche-Mateos A."/>
            <person name="Kugler J.H."/>
            <person name="Hansen S.H."/>
            <person name="Syldatk C."/>
            <person name="Hausmann R."/>
            <person name="Lomprez F."/>
            <person name="Vandenbogaert M."/>
            <person name="Manuguerra J.C."/>
            <person name="Grimont P.A."/>
        </authorList>
    </citation>
    <scope>NUCLEOTIDE SEQUENCE [LARGE SCALE GENOMIC DNA]</scope>
    <source>
        <strain evidence="1 2">213</strain>
    </source>
</reference>
<protein>
    <submittedName>
        <fullName evidence="1">Uncharacterized protein</fullName>
    </submittedName>
</protein>
<proteinExistence type="predicted"/>
<name>A0ABX3TUD8_9GAMM</name>
<sequence>MDKAGTNNKELRKNMRVYAVCVSARLKEMPMKVMSRWVVASIISMNRLLTADEGRLARIVQAL</sequence>
<gene>
    <name evidence="1" type="ORF">BS639_23165</name>
</gene>
<accession>A0ABX3TUD8</accession>
<keyword evidence="2" id="KW-1185">Reference proteome</keyword>
<comment type="caution">
    <text evidence="1">The sequence shown here is derived from an EMBL/GenBank/DDBJ whole genome shotgun (WGS) entry which is preliminary data.</text>
</comment>
<dbReference type="EMBL" id="MRWD01000085">
    <property type="protein sequence ID" value="ORJ18843.1"/>
    <property type="molecule type" value="Genomic_DNA"/>
</dbReference>
<organism evidence="1 2">
    <name type="scientific">Rouxiella silvae</name>
    <dbReference type="NCBI Taxonomy" id="1646373"/>
    <lineage>
        <taxon>Bacteria</taxon>
        <taxon>Pseudomonadati</taxon>
        <taxon>Pseudomonadota</taxon>
        <taxon>Gammaproteobacteria</taxon>
        <taxon>Enterobacterales</taxon>
        <taxon>Yersiniaceae</taxon>
        <taxon>Rouxiella</taxon>
    </lineage>
</organism>
<dbReference type="Proteomes" id="UP000192722">
    <property type="component" value="Unassembled WGS sequence"/>
</dbReference>